<evidence type="ECO:0000256" key="3">
    <source>
        <dbReference type="ARBA" id="ARBA00022475"/>
    </source>
</evidence>
<evidence type="ECO:0000256" key="4">
    <source>
        <dbReference type="ARBA" id="ARBA00022692"/>
    </source>
</evidence>
<dbReference type="GO" id="GO:0005886">
    <property type="term" value="C:plasma membrane"/>
    <property type="evidence" value="ECO:0007669"/>
    <property type="project" value="UniProtKB-SubCell"/>
</dbReference>
<keyword evidence="10" id="KW-1185">Reference proteome</keyword>
<dbReference type="RefSeq" id="WP_234994907.1">
    <property type="nucleotide sequence ID" value="NZ_FQVA01000001.1"/>
</dbReference>
<accession>A0A1M4YWA9</accession>
<evidence type="ECO:0000313" key="9">
    <source>
        <dbReference type="EMBL" id="SHF10020.1"/>
    </source>
</evidence>
<sequence>MKRESRRMKRMARSHKRKKTSGMNLTSLMDVFTILVFFLLTNTSSNEALEPPKVITLPDSVVEAKPRETVTLMVTDREILVEAKPVIATEEVINSEETIIQAIKDAMILEMDKAITIAQIEQQEIAEEAEEAPEQLPPEVNILADRTIPFSLLKKVMSSCTDAGYTKVSLAVIQKASQG</sequence>
<comment type="similarity">
    <text evidence="2 7">Belongs to the ExbD/TolR family.</text>
</comment>
<dbReference type="AlphaFoldDB" id="A0A1M4YWA9"/>
<dbReference type="EMBL" id="FQVA01000001">
    <property type="protein sequence ID" value="SHF10020.1"/>
    <property type="molecule type" value="Genomic_DNA"/>
</dbReference>
<feature type="region of interest" description="Disordered" evidence="8">
    <location>
        <begin position="1"/>
        <end position="20"/>
    </location>
</feature>
<evidence type="ECO:0000256" key="7">
    <source>
        <dbReference type="RuleBase" id="RU003879"/>
    </source>
</evidence>
<organism evidence="9 10">
    <name type="scientific">Microbulbifer donghaiensis</name>
    <dbReference type="NCBI Taxonomy" id="494016"/>
    <lineage>
        <taxon>Bacteria</taxon>
        <taxon>Pseudomonadati</taxon>
        <taxon>Pseudomonadota</taxon>
        <taxon>Gammaproteobacteria</taxon>
        <taxon>Cellvibrionales</taxon>
        <taxon>Microbulbiferaceae</taxon>
        <taxon>Microbulbifer</taxon>
    </lineage>
</organism>
<evidence type="ECO:0000313" key="10">
    <source>
        <dbReference type="Proteomes" id="UP000184170"/>
    </source>
</evidence>
<dbReference type="Proteomes" id="UP000184170">
    <property type="component" value="Unassembled WGS sequence"/>
</dbReference>
<keyword evidence="5" id="KW-1133">Transmembrane helix</keyword>
<evidence type="ECO:0000256" key="2">
    <source>
        <dbReference type="ARBA" id="ARBA00005811"/>
    </source>
</evidence>
<protein>
    <submittedName>
        <fullName evidence="9">Biopolymer transport protein ExbD</fullName>
    </submittedName>
</protein>
<dbReference type="GO" id="GO:0022857">
    <property type="term" value="F:transmembrane transporter activity"/>
    <property type="evidence" value="ECO:0007669"/>
    <property type="project" value="InterPro"/>
</dbReference>
<proteinExistence type="inferred from homology"/>
<comment type="subcellular location">
    <subcellularLocation>
        <location evidence="1">Cell membrane</location>
        <topology evidence="1">Single-pass membrane protein</topology>
    </subcellularLocation>
    <subcellularLocation>
        <location evidence="7">Cell membrane</location>
        <topology evidence="7">Single-pass type II membrane protein</topology>
    </subcellularLocation>
</comment>
<keyword evidence="6" id="KW-0472">Membrane</keyword>
<dbReference type="STRING" id="494016.SAMN04487965_1368"/>
<keyword evidence="4 7" id="KW-0812">Transmembrane</keyword>
<evidence type="ECO:0000256" key="6">
    <source>
        <dbReference type="ARBA" id="ARBA00023136"/>
    </source>
</evidence>
<reference evidence="10" key="1">
    <citation type="submission" date="2016-11" db="EMBL/GenBank/DDBJ databases">
        <authorList>
            <person name="Varghese N."/>
            <person name="Submissions S."/>
        </authorList>
    </citation>
    <scope>NUCLEOTIDE SEQUENCE [LARGE SCALE GENOMIC DNA]</scope>
    <source>
        <strain evidence="10">CGMCC 1.7063</strain>
    </source>
</reference>
<dbReference type="Pfam" id="PF02472">
    <property type="entry name" value="ExbD"/>
    <property type="match status" value="1"/>
</dbReference>
<evidence type="ECO:0000256" key="5">
    <source>
        <dbReference type="ARBA" id="ARBA00022989"/>
    </source>
</evidence>
<dbReference type="PANTHER" id="PTHR30558">
    <property type="entry name" value="EXBD MEMBRANE COMPONENT OF PMF-DRIVEN MACROMOLECULE IMPORT SYSTEM"/>
    <property type="match status" value="1"/>
</dbReference>
<name>A0A1M4YWA9_9GAMM</name>
<dbReference type="Gene3D" id="3.30.420.270">
    <property type="match status" value="1"/>
</dbReference>
<keyword evidence="3" id="KW-1003">Cell membrane</keyword>
<dbReference type="InterPro" id="IPR003400">
    <property type="entry name" value="ExbD"/>
</dbReference>
<dbReference type="GO" id="GO:0015031">
    <property type="term" value="P:protein transport"/>
    <property type="evidence" value="ECO:0007669"/>
    <property type="project" value="UniProtKB-KW"/>
</dbReference>
<evidence type="ECO:0000256" key="1">
    <source>
        <dbReference type="ARBA" id="ARBA00004162"/>
    </source>
</evidence>
<keyword evidence="7" id="KW-0813">Transport</keyword>
<keyword evidence="7" id="KW-0653">Protein transport</keyword>
<gene>
    <name evidence="9" type="ORF">SAMN04487965_1368</name>
</gene>
<evidence type="ECO:0000256" key="8">
    <source>
        <dbReference type="SAM" id="MobiDB-lite"/>
    </source>
</evidence>